<feature type="signal peptide" evidence="9">
    <location>
        <begin position="1"/>
        <end position="18"/>
    </location>
</feature>
<dbReference type="GO" id="GO:0046872">
    <property type="term" value="F:metal ion binding"/>
    <property type="evidence" value="ECO:0007669"/>
    <property type="project" value="InterPro"/>
</dbReference>
<keyword evidence="8" id="KW-0812">Transmembrane</keyword>
<evidence type="ECO:0000256" key="9">
    <source>
        <dbReference type="SAM" id="SignalP"/>
    </source>
</evidence>
<dbReference type="FunFam" id="2.60.40.200:FF:000007">
    <property type="entry name" value="Cell surface Cu-only superoxide dismutase 5"/>
    <property type="match status" value="1"/>
</dbReference>
<feature type="chain" id="PRO_5041415459" description="superoxide dismutase" evidence="9">
    <location>
        <begin position="19"/>
        <end position="245"/>
    </location>
</feature>
<proteinExistence type="inferred from homology"/>
<evidence type="ECO:0000256" key="3">
    <source>
        <dbReference type="ARBA" id="ARBA00010457"/>
    </source>
</evidence>
<feature type="transmembrane region" description="Helical" evidence="8">
    <location>
        <begin position="220"/>
        <end position="244"/>
    </location>
</feature>
<keyword evidence="9" id="KW-0732">Signal</keyword>
<dbReference type="InterPro" id="IPR053257">
    <property type="entry name" value="Cu-only_SOD"/>
</dbReference>
<evidence type="ECO:0000256" key="8">
    <source>
        <dbReference type="SAM" id="Phobius"/>
    </source>
</evidence>
<keyword evidence="6" id="KW-0049">Antioxidant</keyword>
<comment type="catalytic activity">
    <reaction evidence="7">
        <text>2 superoxide + 2 H(+) = H2O2 + O2</text>
        <dbReference type="Rhea" id="RHEA:20696"/>
        <dbReference type="ChEBI" id="CHEBI:15378"/>
        <dbReference type="ChEBI" id="CHEBI:15379"/>
        <dbReference type="ChEBI" id="CHEBI:16240"/>
        <dbReference type="ChEBI" id="CHEBI:18421"/>
        <dbReference type="EC" id="1.15.1.1"/>
    </reaction>
</comment>
<evidence type="ECO:0000256" key="5">
    <source>
        <dbReference type="ARBA" id="ARBA00022525"/>
    </source>
</evidence>
<dbReference type="EC" id="1.15.1.1" evidence="4"/>
<comment type="caution">
    <text evidence="10">The sequence shown here is derived from an EMBL/GenBank/DDBJ whole genome shotgun (WGS) entry which is preliminary data.</text>
</comment>
<evidence type="ECO:0000256" key="7">
    <source>
        <dbReference type="ARBA" id="ARBA00049204"/>
    </source>
</evidence>
<comment type="subcellular location">
    <subcellularLocation>
        <location evidence="1">Cell envelope</location>
    </subcellularLocation>
    <subcellularLocation>
        <location evidence="2">Secreted</location>
    </subcellularLocation>
</comment>
<dbReference type="InterPro" id="IPR036423">
    <property type="entry name" value="SOD-like_Cu/Zn_dom_sf"/>
</dbReference>
<dbReference type="Proteomes" id="UP001166286">
    <property type="component" value="Unassembled WGS sequence"/>
</dbReference>
<keyword evidence="5" id="KW-0964">Secreted</keyword>
<dbReference type="Gene3D" id="2.60.40.200">
    <property type="entry name" value="Superoxide dismutase, copper/zinc binding domain"/>
    <property type="match status" value="1"/>
</dbReference>
<dbReference type="SUPFAM" id="SSF49329">
    <property type="entry name" value="Cu,Zn superoxide dismutase-like"/>
    <property type="match status" value="1"/>
</dbReference>
<sequence length="245" mass="24971">MHSAIAFAVLSGLAVVKAQTPGATLIEGSPSYDGPVIPGITGQLGNALITNNNPLGVSYTATLPDSPTTGVRGSITATSNSNGTGVAISVSLFGFPDPSLGPFLYHIHDQPVPADGNCTATLGHLDPFIRGEVPPCDPTQPETCQVGDLSGKHGNITVSVFNASYVDLYVSTEFGLGSFLGNRSINIHTSNTTRLTCANFQPSNGTVSNSTINPTSPSPAVFTGAGTTTFASMGAIAVGLLAFLF</sequence>
<gene>
    <name evidence="10" type="ORF">JMJ35_007927</name>
</gene>
<name>A0AA39UZ44_9LECA</name>
<evidence type="ECO:0000256" key="1">
    <source>
        <dbReference type="ARBA" id="ARBA00004196"/>
    </source>
</evidence>
<evidence type="ECO:0000313" key="10">
    <source>
        <dbReference type="EMBL" id="KAK0509533.1"/>
    </source>
</evidence>
<keyword evidence="11" id="KW-1185">Reference proteome</keyword>
<reference evidence="10" key="1">
    <citation type="submission" date="2023-03" db="EMBL/GenBank/DDBJ databases">
        <title>Complete genome of Cladonia borealis.</title>
        <authorList>
            <person name="Park H."/>
        </authorList>
    </citation>
    <scope>NUCLEOTIDE SEQUENCE</scope>
    <source>
        <strain evidence="10">ANT050790</strain>
    </source>
</reference>
<dbReference type="GO" id="GO:0005576">
    <property type="term" value="C:extracellular region"/>
    <property type="evidence" value="ECO:0007669"/>
    <property type="project" value="UniProtKB-SubCell"/>
</dbReference>
<dbReference type="GO" id="GO:0004784">
    <property type="term" value="F:superoxide dismutase activity"/>
    <property type="evidence" value="ECO:0007669"/>
    <property type="project" value="UniProtKB-EC"/>
</dbReference>
<dbReference type="PANTHER" id="PTHR20910">
    <property type="entry name" value="AGAP001623-PA"/>
    <property type="match status" value="1"/>
</dbReference>
<keyword evidence="8" id="KW-0472">Membrane</keyword>
<comment type="similarity">
    <text evidence="3">Belongs to the Cu-Zn superoxide dismutase family.</text>
</comment>
<keyword evidence="8" id="KW-1133">Transmembrane helix</keyword>
<dbReference type="EMBL" id="JAFEKC020000018">
    <property type="protein sequence ID" value="KAK0509533.1"/>
    <property type="molecule type" value="Genomic_DNA"/>
</dbReference>
<dbReference type="PANTHER" id="PTHR20910:SF1">
    <property type="entry name" value="SUPEROXIDE DISMUTASE COPPER_ZINC BINDING DOMAIN-CONTAINING PROTEIN"/>
    <property type="match status" value="1"/>
</dbReference>
<protein>
    <recommendedName>
        <fullName evidence="4">superoxide dismutase</fullName>
        <ecNumber evidence="4">1.15.1.1</ecNumber>
    </recommendedName>
</protein>
<dbReference type="AlphaFoldDB" id="A0AA39UZ44"/>
<evidence type="ECO:0000256" key="6">
    <source>
        <dbReference type="ARBA" id="ARBA00022862"/>
    </source>
</evidence>
<evidence type="ECO:0000313" key="11">
    <source>
        <dbReference type="Proteomes" id="UP001166286"/>
    </source>
</evidence>
<evidence type="ECO:0000256" key="2">
    <source>
        <dbReference type="ARBA" id="ARBA00004613"/>
    </source>
</evidence>
<evidence type="ECO:0000256" key="4">
    <source>
        <dbReference type="ARBA" id="ARBA00012682"/>
    </source>
</evidence>
<accession>A0AA39UZ44</accession>
<organism evidence="10 11">
    <name type="scientific">Cladonia borealis</name>
    <dbReference type="NCBI Taxonomy" id="184061"/>
    <lineage>
        <taxon>Eukaryota</taxon>
        <taxon>Fungi</taxon>
        <taxon>Dikarya</taxon>
        <taxon>Ascomycota</taxon>
        <taxon>Pezizomycotina</taxon>
        <taxon>Lecanoromycetes</taxon>
        <taxon>OSLEUM clade</taxon>
        <taxon>Lecanoromycetidae</taxon>
        <taxon>Lecanorales</taxon>
        <taxon>Lecanorineae</taxon>
        <taxon>Cladoniaceae</taxon>
        <taxon>Cladonia</taxon>
    </lineage>
</organism>